<comment type="caution">
    <text evidence="1">The sequence shown here is derived from an EMBL/GenBank/DDBJ whole genome shotgun (WGS) entry which is preliminary data.</text>
</comment>
<protein>
    <submittedName>
        <fullName evidence="1">Uncharacterized protein</fullName>
    </submittedName>
</protein>
<evidence type="ECO:0000313" key="2">
    <source>
        <dbReference type="Proteomes" id="UP001374599"/>
    </source>
</evidence>
<evidence type="ECO:0000313" key="1">
    <source>
        <dbReference type="EMBL" id="GMQ61719.1"/>
    </source>
</evidence>
<sequence>MRIIKLFFIILLICCIGGCSVKPTDGLYDVTSLRLEFDNFSSEDNVPITNVLLVVNENRTHRLFVGKYFASFQKLDNITDWNVMDNSISNYLGWYAGGGVIISLIKEKNEYCVYEKYVEEGMDNSLSPFIKAASITVNNPSVKLLDAMQNKVDTDESGNAIFKDEVDITESNWMNHPKIVEIRAIYNAIEKSLKSEQLTVTNKNTTNNLSLSKDIIIYKDANQKTRKYTEQGGSDDSAYTTSYYYDDLNNLRFVFLELGATNGTNAEYRLYYDKEGNKIWEHSKLLDGPGYPFNVDDYISFPVTK</sequence>
<organism evidence="1 2">
    <name type="scientific">Vallitalea maricola</name>
    <dbReference type="NCBI Taxonomy" id="3074433"/>
    <lineage>
        <taxon>Bacteria</taxon>
        <taxon>Bacillati</taxon>
        <taxon>Bacillota</taxon>
        <taxon>Clostridia</taxon>
        <taxon>Lachnospirales</taxon>
        <taxon>Vallitaleaceae</taxon>
        <taxon>Vallitalea</taxon>
    </lineage>
</organism>
<accession>A0ACB5UGQ6</accession>
<name>A0ACB5UGQ6_9FIRM</name>
<dbReference type="EMBL" id="BTPU01000013">
    <property type="protein sequence ID" value="GMQ61719.1"/>
    <property type="molecule type" value="Genomic_DNA"/>
</dbReference>
<reference evidence="1" key="1">
    <citation type="submission" date="2023-09" db="EMBL/GenBank/DDBJ databases">
        <title>Vallitalea sediminicola and Vallitalea maricola sp. nov., anaerobic bacteria isolated from marine sediment.</title>
        <authorList>
            <person name="Hirano S."/>
            <person name="Maeda A."/>
            <person name="Terahara T."/>
            <person name="Mori K."/>
            <person name="Hamada M."/>
            <person name="Matsumoto R."/>
            <person name="Kobayashi T."/>
        </authorList>
    </citation>
    <scope>NUCLEOTIDE SEQUENCE</scope>
    <source>
        <strain evidence="1">AN17-2</strain>
    </source>
</reference>
<gene>
    <name evidence="1" type="ORF">AN2V17_09480</name>
</gene>
<dbReference type="Proteomes" id="UP001374599">
    <property type="component" value="Unassembled WGS sequence"/>
</dbReference>
<proteinExistence type="predicted"/>
<keyword evidence="2" id="KW-1185">Reference proteome</keyword>